<dbReference type="CDD" id="cd05403">
    <property type="entry name" value="NT_KNTase_like"/>
    <property type="match status" value="1"/>
</dbReference>
<dbReference type="PANTHER" id="PTHR33933">
    <property type="entry name" value="NUCLEOTIDYLTRANSFERASE"/>
    <property type="match status" value="1"/>
</dbReference>
<dbReference type="AlphaFoldDB" id="A0A3S3U123"/>
<dbReference type="EMBL" id="SBLC01000087">
    <property type="protein sequence ID" value="RWY35059.1"/>
    <property type="molecule type" value="Genomic_DNA"/>
</dbReference>
<dbReference type="Gene3D" id="3.30.460.10">
    <property type="entry name" value="Beta Polymerase, domain 2"/>
    <property type="match status" value="1"/>
</dbReference>
<accession>A0A3S3U123</accession>
<dbReference type="GO" id="GO:0016779">
    <property type="term" value="F:nucleotidyltransferase activity"/>
    <property type="evidence" value="ECO:0007669"/>
    <property type="project" value="InterPro"/>
</dbReference>
<reference evidence="2 3" key="1">
    <citation type="journal article" date="2015" name="Int. J. Syst. Evol. Microbiol.">
        <title>Gemmobacter intermedius sp. nov., isolated from a white stork (Ciconia ciconia).</title>
        <authorList>
            <person name="Kampfer P."/>
            <person name="Jerzak L."/>
            <person name="Wilharm G."/>
            <person name="Golke J."/>
            <person name="Busse H.J."/>
            <person name="Glaeser S.P."/>
        </authorList>
    </citation>
    <scope>NUCLEOTIDE SEQUENCE [LARGE SCALE GENOMIC DNA]</scope>
    <source>
        <strain evidence="2 3">119/4</strain>
    </source>
</reference>
<name>A0A3S3U123_9RHOB</name>
<sequence length="109" mass="12502">MAIIHPLAEEPELTQLLALCQAELQAAEIWIFGSRARGYHHPDSDWDILVVTRDDVPESILDPINVYNLRRRSKLKCDLLVVTKSDFEDAQDSVTTLSYIVKREGIRIR</sequence>
<dbReference type="Proteomes" id="UP000287168">
    <property type="component" value="Unassembled WGS sequence"/>
</dbReference>
<dbReference type="SUPFAM" id="SSF81301">
    <property type="entry name" value="Nucleotidyltransferase"/>
    <property type="match status" value="1"/>
</dbReference>
<evidence type="ECO:0000313" key="3">
    <source>
        <dbReference type="Proteomes" id="UP000287168"/>
    </source>
</evidence>
<comment type="caution">
    <text evidence="2">The sequence shown here is derived from an EMBL/GenBank/DDBJ whole genome shotgun (WGS) entry which is preliminary data.</text>
</comment>
<dbReference type="InterPro" id="IPR043519">
    <property type="entry name" value="NT_sf"/>
</dbReference>
<dbReference type="PANTHER" id="PTHR33933:SF3">
    <property type="entry name" value="PROTEIN ADENYLYLTRANSFERASE MJ0604-RELATED"/>
    <property type="match status" value="1"/>
</dbReference>
<evidence type="ECO:0000259" key="1">
    <source>
        <dbReference type="Pfam" id="PF01909"/>
    </source>
</evidence>
<feature type="domain" description="Polymerase nucleotidyl transferase" evidence="1">
    <location>
        <begin position="18"/>
        <end position="89"/>
    </location>
</feature>
<evidence type="ECO:0000313" key="2">
    <source>
        <dbReference type="EMBL" id="RWY35059.1"/>
    </source>
</evidence>
<dbReference type="Pfam" id="PF01909">
    <property type="entry name" value="NTP_transf_2"/>
    <property type="match status" value="1"/>
</dbReference>
<keyword evidence="3" id="KW-1185">Reference proteome</keyword>
<organism evidence="2 3">
    <name type="scientific">Falsigemmobacter intermedius</name>
    <dbReference type="NCBI Taxonomy" id="1553448"/>
    <lineage>
        <taxon>Bacteria</taxon>
        <taxon>Pseudomonadati</taxon>
        <taxon>Pseudomonadota</taxon>
        <taxon>Alphaproteobacteria</taxon>
        <taxon>Rhodobacterales</taxon>
        <taxon>Paracoccaceae</taxon>
        <taxon>Falsigemmobacter</taxon>
    </lineage>
</organism>
<dbReference type="RefSeq" id="WP_128490988.1">
    <property type="nucleotide sequence ID" value="NZ_JBHLXB010000057.1"/>
</dbReference>
<dbReference type="InterPro" id="IPR052548">
    <property type="entry name" value="Type_VII_TA_antitoxin"/>
</dbReference>
<keyword evidence="2" id="KW-0808">Transferase</keyword>
<gene>
    <name evidence="2" type="ORF">EP867_18870</name>
</gene>
<protein>
    <submittedName>
        <fullName evidence="2">Nucleotidyltransferase domain-containing protein</fullName>
    </submittedName>
</protein>
<proteinExistence type="predicted"/>
<dbReference type="OrthoDB" id="559450at2"/>
<dbReference type="InterPro" id="IPR002934">
    <property type="entry name" value="Polymerase_NTP_transf_dom"/>
</dbReference>